<dbReference type="InterPro" id="IPR007052">
    <property type="entry name" value="CS_dom"/>
</dbReference>
<evidence type="ECO:0000256" key="1">
    <source>
        <dbReference type="ARBA" id="ARBA00025733"/>
    </source>
</evidence>
<comment type="similarity">
    <text evidence="1">Belongs to the p23/wos2 family.</text>
</comment>
<dbReference type="CDD" id="cd06465">
    <property type="entry name" value="p23_hB-ind1_like"/>
    <property type="match status" value="1"/>
</dbReference>
<dbReference type="GO" id="GO:0051879">
    <property type="term" value="F:Hsp90 protein binding"/>
    <property type="evidence" value="ECO:0007669"/>
    <property type="project" value="InterPro"/>
</dbReference>
<comment type="caution">
    <text evidence="4">The sequence shown here is derived from an EMBL/GenBank/DDBJ whole genome shotgun (WGS) entry which is preliminary data.</text>
</comment>
<dbReference type="Proteomes" id="UP001162131">
    <property type="component" value="Unassembled WGS sequence"/>
</dbReference>
<evidence type="ECO:0000256" key="2">
    <source>
        <dbReference type="SAM" id="MobiDB-lite"/>
    </source>
</evidence>
<dbReference type="Gene3D" id="2.60.40.790">
    <property type="match status" value="1"/>
</dbReference>
<dbReference type="GO" id="GO:0051087">
    <property type="term" value="F:protein-folding chaperone binding"/>
    <property type="evidence" value="ECO:0007669"/>
    <property type="project" value="TreeGrafter"/>
</dbReference>
<dbReference type="EMBL" id="CAJZBQ010000022">
    <property type="protein sequence ID" value="CAG9319180.1"/>
    <property type="molecule type" value="Genomic_DNA"/>
</dbReference>
<feature type="compositionally biased region" description="Acidic residues" evidence="2">
    <location>
        <begin position="135"/>
        <end position="158"/>
    </location>
</feature>
<dbReference type="InterPro" id="IPR045250">
    <property type="entry name" value="p23-like"/>
</dbReference>
<feature type="region of interest" description="Disordered" evidence="2">
    <location>
        <begin position="116"/>
        <end position="182"/>
    </location>
</feature>
<evidence type="ECO:0000313" key="5">
    <source>
        <dbReference type="Proteomes" id="UP001162131"/>
    </source>
</evidence>
<feature type="domain" description="CS" evidence="3">
    <location>
        <begin position="3"/>
        <end position="96"/>
    </location>
</feature>
<evidence type="ECO:0000313" key="4">
    <source>
        <dbReference type="EMBL" id="CAG9319180.1"/>
    </source>
</evidence>
<dbReference type="FunFam" id="2.60.40.790:FF:000039">
    <property type="entry name" value="CS domain containing protein"/>
    <property type="match status" value="1"/>
</dbReference>
<dbReference type="SUPFAM" id="SSF49764">
    <property type="entry name" value="HSP20-like chaperones"/>
    <property type="match status" value="1"/>
</dbReference>
<organism evidence="4 5">
    <name type="scientific">Blepharisma stoltei</name>
    <dbReference type="NCBI Taxonomy" id="1481888"/>
    <lineage>
        <taxon>Eukaryota</taxon>
        <taxon>Sar</taxon>
        <taxon>Alveolata</taxon>
        <taxon>Ciliophora</taxon>
        <taxon>Postciliodesmatophora</taxon>
        <taxon>Heterotrichea</taxon>
        <taxon>Heterotrichida</taxon>
        <taxon>Blepharismidae</taxon>
        <taxon>Blepharisma</taxon>
    </lineage>
</organism>
<dbReference type="PANTHER" id="PTHR22932:SF1">
    <property type="entry name" value="CO-CHAPERONE PROTEIN DAF-41"/>
    <property type="match status" value="1"/>
</dbReference>
<name>A0AAU9J1H7_9CILI</name>
<dbReference type="InterPro" id="IPR008978">
    <property type="entry name" value="HSP20-like_chaperone"/>
</dbReference>
<gene>
    <name evidence="4" type="ORF">BSTOLATCC_MIC23389</name>
</gene>
<dbReference type="GO" id="GO:0005634">
    <property type="term" value="C:nucleus"/>
    <property type="evidence" value="ECO:0007669"/>
    <property type="project" value="TreeGrafter"/>
</dbReference>
<protein>
    <recommendedName>
        <fullName evidence="3">CS domain-containing protein</fullName>
    </recommendedName>
</protein>
<dbReference type="GO" id="GO:0005829">
    <property type="term" value="C:cytosol"/>
    <property type="evidence" value="ECO:0007669"/>
    <property type="project" value="TreeGrafter"/>
</dbReference>
<dbReference type="Pfam" id="PF04969">
    <property type="entry name" value="CS"/>
    <property type="match status" value="1"/>
</dbReference>
<evidence type="ECO:0000259" key="3">
    <source>
        <dbReference type="PROSITE" id="PS51203"/>
    </source>
</evidence>
<sequence>MEARHTPIKWAQRKAQVFITLELNNLIENSCTIQTTPEGGIHFKGTNKDTGSEVTVDLELFEKIVPAECKWKVTGRSVQLSLAKENKEVEYWPRLLKQTGKLPWIAIDWSKWVDEEDENSKAKPDFDYDYNNMPDYDEGEDSDEESEEEEAPADLGDLDGEKGDIPTGAMPAEEAGEEKKTE</sequence>
<accession>A0AAU9J1H7</accession>
<dbReference type="AlphaFoldDB" id="A0AAU9J1H7"/>
<dbReference type="PANTHER" id="PTHR22932">
    <property type="entry name" value="TELOMERASE-BINDING PROTEIN P23 HSP90 CO-CHAPERONE"/>
    <property type="match status" value="1"/>
</dbReference>
<keyword evidence="5" id="KW-1185">Reference proteome</keyword>
<dbReference type="PROSITE" id="PS51203">
    <property type="entry name" value="CS"/>
    <property type="match status" value="1"/>
</dbReference>
<dbReference type="GO" id="GO:0006457">
    <property type="term" value="P:protein folding"/>
    <property type="evidence" value="ECO:0007669"/>
    <property type="project" value="TreeGrafter"/>
</dbReference>
<reference evidence="4" key="1">
    <citation type="submission" date="2021-09" db="EMBL/GenBank/DDBJ databases">
        <authorList>
            <consortium name="AG Swart"/>
            <person name="Singh M."/>
            <person name="Singh A."/>
            <person name="Seah K."/>
            <person name="Emmerich C."/>
        </authorList>
    </citation>
    <scope>NUCLEOTIDE SEQUENCE</scope>
    <source>
        <strain evidence="4">ATCC30299</strain>
    </source>
</reference>
<proteinExistence type="inferred from homology"/>
<dbReference type="GO" id="GO:0051131">
    <property type="term" value="P:chaperone-mediated protein complex assembly"/>
    <property type="evidence" value="ECO:0007669"/>
    <property type="project" value="TreeGrafter"/>
</dbReference>